<evidence type="ECO:0000313" key="2">
    <source>
        <dbReference type="Ensembl" id="ENSNFUP00015049631.1"/>
    </source>
</evidence>
<proteinExistence type="predicted"/>
<reference evidence="2" key="2">
    <citation type="submission" date="2025-08" db="UniProtKB">
        <authorList>
            <consortium name="Ensembl"/>
        </authorList>
    </citation>
    <scope>IDENTIFICATION</scope>
</reference>
<evidence type="ECO:0000313" key="3">
    <source>
        <dbReference type="Proteomes" id="UP000694548"/>
    </source>
</evidence>
<sequence length="760" mass="85316">MIDFVVISSDLRPYVLDTRVKRGAELSTDHHLVVSWIRWQGKMPRRPGRLKRIVRVCWKRLAEEPVKTVFNSHLRQSFDRIPRAVGHIDSEWALFHSAIVEAAVASCGCKVAGAICGGNPCTRWWTPEVRGAVRLKKKAYRAWLVCGSPEAANRYRMAKRGAAVAVAGAKSRAWEEFGEAMEKAMEKDYRLAPKRFCQTVWRLRRGRQQLAHTVYSGDGELLTSTGAIVGQWKEYFEELLNPTNAHSEEEPEPGDLGMDCSISGAEVAEVVKQLHSSGAPGADEIRPGYLKAMDVVGLSWLTRLCNIAWSSGAVPVEWQTGVVVPIFKKGDLSVCSNYRGITLLSLPGKVYSKVLERRVRSIVESQIEEEQCGFRPGRGTVDQLYTLARVMEGAWEFAQPIHMCFVDLEKAYDRVPRGTLWGTLQEYGVGGFLLRAIQSLYQRSVSLVRIAGSKSDLFPVRVGLRQGCPLSPVLFITFMDRISRRSRGVECVEFGGRRISSLLFADDVVLLASSSSDLQLLLGRFAAECEAAGMRISTSKSETMVLDRKRVACHLRVGGEVLPQVEEFKYLGVLFTSEGRRDREIDRRIGSASAVMRTLSRSVVGKRELSQKARLSIYRSIYVPILTYGHELWVMTERTRSRIQAAEMSFLRRVAGLSLRDRVRSSDIREGLGVEPLLLRIERSQLRWFGHLVRMPPGRLPGEVFRACPAGRRPPGRPRTRWRGYISNLVRESLGVLPEEMVEVAGERTVWSSLVGMLPP</sequence>
<dbReference type="GeneTree" id="ENSGT01060000248530"/>
<dbReference type="PANTHER" id="PTHR47027">
    <property type="entry name" value="REVERSE TRANSCRIPTASE DOMAIN-CONTAINING PROTEIN"/>
    <property type="match status" value="1"/>
</dbReference>
<dbReference type="PANTHER" id="PTHR47027:SF30">
    <property type="entry name" value="THAP-TYPE DOMAIN-CONTAINING PROTEIN"/>
    <property type="match status" value="1"/>
</dbReference>
<dbReference type="CDD" id="cd01650">
    <property type="entry name" value="RT_nLTR_like"/>
    <property type="match status" value="1"/>
</dbReference>
<dbReference type="InterPro" id="IPR043502">
    <property type="entry name" value="DNA/RNA_pol_sf"/>
</dbReference>
<name>A0A8C6PXX1_NOTFU</name>
<evidence type="ECO:0000259" key="1">
    <source>
        <dbReference type="PROSITE" id="PS50878"/>
    </source>
</evidence>
<dbReference type="AlphaFoldDB" id="A0A8C6PXX1"/>
<reference evidence="2" key="3">
    <citation type="submission" date="2025-09" db="UniProtKB">
        <authorList>
            <consortium name="Ensembl"/>
        </authorList>
    </citation>
    <scope>IDENTIFICATION</scope>
</reference>
<dbReference type="Ensembl" id="ENSNFUT00015051769.1">
    <property type="protein sequence ID" value="ENSNFUP00015049631.1"/>
    <property type="gene ID" value="ENSNFUG00015023376.1"/>
</dbReference>
<dbReference type="SUPFAM" id="SSF56672">
    <property type="entry name" value="DNA/RNA polymerases"/>
    <property type="match status" value="1"/>
</dbReference>
<dbReference type="InterPro" id="IPR000477">
    <property type="entry name" value="RT_dom"/>
</dbReference>
<organism evidence="2 3">
    <name type="scientific">Nothobranchius furzeri</name>
    <name type="common">Turquoise killifish</name>
    <dbReference type="NCBI Taxonomy" id="105023"/>
    <lineage>
        <taxon>Eukaryota</taxon>
        <taxon>Metazoa</taxon>
        <taxon>Chordata</taxon>
        <taxon>Craniata</taxon>
        <taxon>Vertebrata</taxon>
        <taxon>Euteleostomi</taxon>
        <taxon>Actinopterygii</taxon>
        <taxon>Neopterygii</taxon>
        <taxon>Teleostei</taxon>
        <taxon>Neoteleostei</taxon>
        <taxon>Acanthomorphata</taxon>
        <taxon>Ovalentaria</taxon>
        <taxon>Atherinomorphae</taxon>
        <taxon>Cyprinodontiformes</taxon>
        <taxon>Nothobranchiidae</taxon>
        <taxon>Nothobranchius</taxon>
    </lineage>
</organism>
<reference evidence="2" key="1">
    <citation type="submission" date="2014-08" db="EMBL/GenBank/DDBJ databases">
        <authorList>
            <person name="Senf B."/>
            <person name="Petzold A."/>
            <person name="Downie B.R."/>
            <person name="Koch P."/>
            <person name="Platzer M."/>
        </authorList>
    </citation>
    <scope>NUCLEOTIDE SEQUENCE [LARGE SCALE GENOMIC DNA]</scope>
    <source>
        <strain evidence="2">GRZ</strain>
    </source>
</reference>
<accession>A0A8C6PXX1</accession>
<dbReference type="Proteomes" id="UP000694548">
    <property type="component" value="Chromosome sgr08"/>
</dbReference>
<feature type="domain" description="Reverse transcriptase" evidence="1">
    <location>
        <begin position="307"/>
        <end position="575"/>
    </location>
</feature>
<protein>
    <recommendedName>
        <fullName evidence="1">Reverse transcriptase domain-containing protein</fullName>
    </recommendedName>
</protein>
<dbReference type="PROSITE" id="PS50878">
    <property type="entry name" value="RT_POL"/>
    <property type="match status" value="1"/>
</dbReference>
<dbReference type="Pfam" id="PF00078">
    <property type="entry name" value="RVT_1"/>
    <property type="match status" value="1"/>
</dbReference>
<keyword evidence="3" id="KW-1185">Reference proteome</keyword>